<evidence type="ECO:0000256" key="8">
    <source>
        <dbReference type="ARBA" id="ARBA00022525"/>
    </source>
</evidence>
<dbReference type="Pfam" id="PF05345">
    <property type="entry name" value="He_PIG"/>
    <property type="match status" value="1"/>
</dbReference>
<dbReference type="SUPFAM" id="SSF49313">
    <property type="entry name" value="Cadherin-like"/>
    <property type="match status" value="3"/>
</dbReference>
<reference evidence="28 29" key="1">
    <citation type="submission" date="2017-12" db="EMBL/GenBank/DDBJ databases">
        <title>Hemimetabolous genomes reveal molecular basis of termite eusociality.</title>
        <authorList>
            <person name="Harrison M.C."/>
            <person name="Jongepier E."/>
            <person name="Robertson H.M."/>
            <person name="Arning N."/>
            <person name="Bitard-Feildel T."/>
            <person name="Chao H."/>
            <person name="Childers C.P."/>
            <person name="Dinh H."/>
            <person name="Doddapaneni H."/>
            <person name="Dugan S."/>
            <person name="Gowin J."/>
            <person name="Greiner C."/>
            <person name="Han Y."/>
            <person name="Hu H."/>
            <person name="Hughes D.S.T."/>
            <person name="Huylmans A.-K."/>
            <person name="Kemena C."/>
            <person name="Kremer L.P.M."/>
            <person name="Lee S.L."/>
            <person name="Lopez-Ezquerra A."/>
            <person name="Mallet L."/>
            <person name="Monroy-Kuhn J.M."/>
            <person name="Moser A."/>
            <person name="Murali S.C."/>
            <person name="Muzny D.M."/>
            <person name="Otani S."/>
            <person name="Piulachs M.-D."/>
            <person name="Poelchau M."/>
            <person name="Qu J."/>
            <person name="Schaub F."/>
            <person name="Wada-Katsumata A."/>
            <person name="Worley K.C."/>
            <person name="Xie Q."/>
            <person name="Ylla G."/>
            <person name="Poulsen M."/>
            <person name="Gibbs R.A."/>
            <person name="Schal C."/>
            <person name="Richards S."/>
            <person name="Belles X."/>
            <person name="Korb J."/>
            <person name="Bornberg-Bauer E."/>
        </authorList>
    </citation>
    <scope>NUCLEOTIDE SEQUENCE [LARGE SCALE GENOMIC DNA]</scope>
    <source>
        <tissue evidence="28">Whole body</tissue>
    </source>
</reference>
<evidence type="ECO:0000256" key="6">
    <source>
        <dbReference type="ARBA" id="ARBA00022475"/>
    </source>
</evidence>
<dbReference type="GO" id="GO:0005654">
    <property type="term" value="C:nucleoplasm"/>
    <property type="evidence" value="ECO:0007669"/>
    <property type="project" value="UniProtKB-SubCell"/>
</dbReference>
<dbReference type="InterPro" id="IPR030398">
    <property type="entry name" value="SEA_DG_dom"/>
</dbReference>
<evidence type="ECO:0000256" key="15">
    <source>
        <dbReference type="ARBA" id="ARBA00023180"/>
    </source>
</evidence>
<name>A0A2J7Q9E3_9NEOP</name>
<keyword evidence="13" id="KW-0770">Synapse</keyword>
<dbReference type="GO" id="GO:0007411">
    <property type="term" value="P:axon guidance"/>
    <property type="evidence" value="ECO:0007669"/>
    <property type="project" value="TreeGrafter"/>
</dbReference>
<feature type="transmembrane region" description="Helical" evidence="26">
    <location>
        <begin position="1045"/>
        <end position="1071"/>
    </location>
</feature>
<comment type="function">
    <text evidence="19">The dystroglycan complex is involved in a number of processes including laminin and basement membrane assembly, sarcolemmal stability, cell survival, peripheral nerve myelination, nodal structure, cell migration, and epithelial polarization.</text>
</comment>
<protein>
    <recommendedName>
        <fullName evidence="21">Dystroglycan 1</fullName>
    </recommendedName>
    <alternativeName>
        <fullName evidence="23">Dystroglycan</fullName>
    </alternativeName>
    <alternativeName>
        <fullName evidence="22">Dystrophin-associated glycoprotein 1</fullName>
    </alternativeName>
</protein>
<feature type="domain" description="Peptidase S72" evidence="27">
    <location>
        <begin position="906"/>
        <end position="1015"/>
    </location>
</feature>
<evidence type="ECO:0000313" key="29">
    <source>
        <dbReference type="Proteomes" id="UP000235965"/>
    </source>
</evidence>
<keyword evidence="17" id="KW-0539">Nucleus</keyword>
<feature type="compositionally biased region" description="Low complexity" evidence="25">
    <location>
        <begin position="481"/>
        <end position="519"/>
    </location>
</feature>
<dbReference type="GO" id="GO:0002009">
    <property type="term" value="P:morphogenesis of an epithelium"/>
    <property type="evidence" value="ECO:0007669"/>
    <property type="project" value="TreeGrafter"/>
</dbReference>
<evidence type="ECO:0000256" key="17">
    <source>
        <dbReference type="ARBA" id="ARBA00023242"/>
    </source>
</evidence>
<evidence type="ECO:0000256" key="23">
    <source>
        <dbReference type="ARBA" id="ARBA00031034"/>
    </source>
</evidence>
<evidence type="ECO:0000256" key="9">
    <source>
        <dbReference type="ARBA" id="ARBA00022553"/>
    </source>
</evidence>
<comment type="caution">
    <text evidence="28">The sequence shown here is derived from an EMBL/GenBank/DDBJ whole genome shotgun (WGS) entry which is preliminary data.</text>
</comment>
<evidence type="ECO:0000256" key="19">
    <source>
        <dbReference type="ARBA" id="ARBA00023567"/>
    </source>
</evidence>
<evidence type="ECO:0000259" key="27">
    <source>
        <dbReference type="PROSITE" id="PS51699"/>
    </source>
</evidence>
<evidence type="ECO:0000313" key="28">
    <source>
        <dbReference type="EMBL" id="PNF25205.1"/>
    </source>
</evidence>
<keyword evidence="29" id="KW-1185">Reference proteome</keyword>
<evidence type="ECO:0000256" key="24">
    <source>
        <dbReference type="ARBA" id="ARBA00034100"/>
    </source>
</evidence>
<keyword evidence="11" id="KW-0732">Signal</keyword>
<dbReference type="GO" id="GO:0005509">
    <property type="term" value="F:calcium ion binding"/>
    <property type="evidence" value="ECO:0007669"/>
    <property type="project" value="InterPro"/>
</dbReference>
<feature type="region of interest" description="Disordered" evidence="25">
    <location>
        <begin position="466"/>
        <end position="543"/>
    </location>
</feature>
<evidence type="ECO:0000256" key="5">
    <source>
        <dbReference type="ARBA" id="ARBA00004642"/>
    </source>
</evidence>
<feature type="compositionally biased region" description="Polar residues" evidence="25">
    <location>
        <begin position="466"/>
        <end position="477"/>
    </location>
</feature>
<dbReference type="GO" id="GO:0016011">
    <property type="term" value="C:dystroglycan complex"/>
    <property type="evidence" value="ECO:0007669"/>
    <property type="project" value="TreeGrafter"/>
</dbReference>
<evidence type="ECO:0000256" key="3">
    <source>
        <dbReference type="ARBA" id="ARBA00004245"/>
    </source>
</evidence>
<evidence type="ECO:0000256" key="26">
    <source>
        <dbReference type="SAM" id="Phobius"/>
    </source>
</evidence>
<dbReference type="Pfam" id="PF18424">
    <property type="entry name" value="a_DG1_N2"/>
    <property type="match status" value="1"/>
</dbReference>
<evidence type="ECO:0000256" key="11">
    <source>
        <dbReference type="ARBA" id="ARBA00022729"/>
    </source>
</evidence>
<dbReference type="PANTHER" id="PTHR21559:SF21">
    <property type="entry name" value="DYSTROGLYCAN 1"/>
    <property type="match status" value="1"/>
</dbReference>
<dbReference type="GO" id="GO:0042383">
    <property type="term" value="C:sarcolemma"/>
    <property type="evidence" value="ECO:0007669"/>
    <property type="project" value="UniProtKB-SubCell"/>
</dbReference>
<keyword evidence="16" id="KW-0206">Cytoskeleton</keyword>
<dbReference type="PANTHER" id="PTHR21559">
    <property type="entry name" value="DYSTROGLYCAN-RELATED"/>
    <property type="match status" value="1"/>
</dbReference>
<dbReference type="SMART" id="SM00736">
    <property type="entry name" value="CADG"/>
    <property type="match status" value="3"/>
</dbReference>
<keyword evidence="15" id="KW-0325">Glycoprotein</keyword>
<dbReference type="SUPFAM" id="SSF111006">
    <property type="entry name" value="Dystroglycan, domain 2"/>
    <property type="match status" value="1"/>
</dbReference>
<evidence type="ECO:0000256" key="16">
    <source>
        <dbReference type="ARBA" id="ARBA00023212"/>
    </source>
</evidence>
<organism evidence="28 29">
    <name type="scientific">Cryptotermes secundus</name>
    <dbReference type="NCBI Taxonomy" id="105785"/>
    <lineage>
        <taxon>Eukaryota</taxon>
        <taxon>Metazoa</taxon>
        <taxon>Ecdysozoa</taxon>
        <taxon>Arthropoda</taxon>
        <taxon>Hexapoda</taxon>
        <taxon>Insecta</taxon>
        <taxon>Pterygota</taxon>
        <taxon>Neoptera</taxon>
        <taxon>Polyneoptera</taxon>
        <taxon>Dictyoptera</taxon>
        <taxon>Blattodea</taxon>
        <taxon>Blattoidea</taxon>
        <taxon>Termitoidae</taxon>
        <taxon>Kalotermitidae</taxon>
        <taxon>Cryptotermitinae</taxon>
        <taxon>Cryptotermes</taxon>
    </lineage>
</organism>
<dbReference type="Gene3D" id="3.30.70.1040">
    <property type="entry name" value="Dystroglycan, domain 2"/>
    <property type="match status" value="1"/>
</dbReference>
<evidence type="ECO:0000256" key="13">
    <source>
        <dbReference type="ARBA" id="ARBA00023018"/>
    </source>
</evidence>
<evidence type="ECO:0000256" key="4">
    <source>
        <dbReference type="ARBA" id="ARBA00004251"/>
    </source>
</evidence>
<dbReference type="GO" id="GO:0021675">
    <property type="term" value="P:nerve development"/>
    <property type="evidence" value="ECO:0007669"/>
    <property type="project" value="TreeGrafter"/>
</dbReference>
<evidence type="ECO:0000256" key="7">
    <source>
        <dbReference type="ARBA" id="ARBA00022490"/>
    </source>
</evidence>
<evidence type="ECO:0000256" key="1">
    <source>
        <dbReference type="ARBA" id="ARBA00004135"/>
    </source>
</evidence>
<keyword evidence="7" id="KW-0963">Cytoplasm</keyword>
<accession>A0A2J7Q9E3</accession>
<keyword evidence="8" id="KW-0964">Secreted</keyword>
<feature type="domain" description="Peptidase S72" evidence="27">
    <location>
        <begin position="661"/>
        <end position="774"/>
    </location>
</feature>
<sequence length="1192" mass="131623">MQGRNLCVCSHGVTCCAGRVSDMAASRFWHCCATLGLALALAVTALHSEEDFAFEMTAAEEQEVLNGPIAHPHPLPASSPVQRLWGIPDTVAPLGRLFHMNIPRDAFSGDVDHYEARGPGGTPLPSWIVFDKATGLFEGVPSAQDLGEHYVTVRALGQQSHNWAKDVFSIDVTENSRTEGSKGAVPLVGQHHKVRCSTGEDPTMLIIVMDANFEQLKPKQRVVAIKNLSGFLSLQHDLFQLQPLNGQEDLLADTVVLAGPGNVKKRTNRHSTSIQWQVGCDGHLWKQHMQLVQQLKQQARDGTLSEVLQQPVVGWHVKTEASSAHRERREVGSGDYDEDVDEAEADEDEAAESETEAVPSVHIVPTMPSPVFPEPTASHPHRHHHGEVEPGPSISIMPEVVSNVGYGLPTSPVVYGTILPTPVLVPVRPTHLMSSEVLVEPSRAYDEFAEITPSATPVFVSEVEPSVTTDMPASQVTEPLPSSSSSSPSSSSSGTSGSSTADTTETSPMTEESSPSSTPLLVTDEQSSTEKSTTDQSSTTRTTEEVVYGVKNIQPTIDHRLAKQVAVAGKVFSFVIPENAFSDLEDGNTRNLHLIFKTEEGKSVSPSSWLQFDPEKQEVYGLPLEEHVSRWKFIIEAMDREGKSVSDNLELTVQHHKGRRNVNHEFTLQLRVEKKYDFASSVDWQLTVLDALARLYRDPDPSQIVVRSVIEESGYVNFTWTNESLPRNTCPKDDINNLFKVLVLNEDGDPSSALNNVLSPSLKPKKVTYQGLHQCELVIGKPRKPHMPSPYPEVPNVNYPPTIRNPVDHINATVGRLLVFKVPEDTFYDPEDGSTRSLRLSLLTMDRSQIPPTNWLQFDVKNQEFYGTPVREDEGRKEYQLVCEDSGSLTANDGLVVVVHAAPRIHYTVQFAMTLAMPYETFVNSPSMKRKFIEKLKILFGDQNTNAISLISVTEGSTIVTWHNRTVPTDHCPEDEISELRKLLINEDHTVTERVGAIMGPEFNVKTITVTPVGKCQGELTVWHYPDGSGLPPEDTQPIGTSDEYLVTFIVPAVIIAAMLILAGIVACVLYRRRRTGKMDVGDEDERQSFRNKGIPVIFQDELEERPDPGNKSPVIMKEEKPPLPPPEYQRGEPELPASPPTAAHPLLGENTASEDPPYQPPPPFTSSRDSSRQNRPKPTPTYRKPPPYVPP</sequence>
<feature type="compositionally biased region" description="Basic and acidic residues" evidence="25">
    <location>
        <begin position="319"/>
        <end position="332"/>
    </location>
</feature>
<evidence type="ECO:0000256" key="14">
    <source>
        <dbReference type="ARBA" id="ARBA00023157"/>
    </source>
</evidence>
<dbReference type="GO" id="GO:0005856">
    <property type="term" value="C:cytoskeleton"/>
    <property type="evidence" value="ECO:0007669"/>
    <property type="project" value="UniProtKB-SubCell"/>
</dbReference>
<keyword evidence="18" id="KW-0628">Postsynaptic cell membrane</keyword>
<evidence type="ECO:0000256" key="25">
    <source>
        <dbReference type="SAM" id="MobiDB-lite"/>
    </source>
</evidence>
<keyword evidence="9" id="KW-0597">Phosphoprotein</keyword>
<dbReference type="EMBL" id="NEVH01016358">
    <property type="protein sequence ID" value="PNF25205.1"/>
    <property type="molecule type" value="Genomic_DNA"/>
</dbReference>
<dbReference type="GO" id="GO:0043236">
    <property type="term" value="F:laminin binding"/>
    <property type="evidence" value="ECO:0007669"/>
    <property type="project" value="TreeGrafter"/>
</dbReference>
<dbReference type="OrthoDB" id="5990676at2759"/>
<feature type="compositionally biased region" description="Acidic residues" evidence="25">
    <location>
        <begin position="335"/>
        <end position="355"/>
    </location>
</feature>
<dbReference type="InParanoid" id="A0A2J7Q9E3"/>
<dbReference type="InterPro" id="IPR015919">
    <property type="entry name" value="Cadherin-like_sf"/>
</dbReference>
<keyword evidence="14" id="KW-1015">Disulfide bond</keyword>
<dbReference type="STRING" id="105785.A0A2J7Q9E3"/>
<evidence type="ECO:0000256" key="12">
    <source>
        <dbReference type="ARBA" id="ARBA00022989"/>
    </source>
</evidence>
<feature type="compositionally biased region" description="Pro residues" evidence="25">
    <location>
        <begin position="1178"/>
        <end position="1192"/>
    </location>
</feature>
<dbReference type="AlphaFoldDB" id="A0A2J7Q9E3"/>
<dbReference type="Pfam" id="PF05454">
    <property type="entry name" value="DAG1"/>
    <property type="match status" value="2"/>
</dbReference>
<evidence type="ECO:0000256" key="21">
    <source>
        <dbReference type="ARBA" id="ARBA00026224"/>
    </source>
</evidence>
<dbReference type="InterPro" id="IPR027468">
    <property type="entry name" value="Alpha-dystroglycan_domain_2"/>
</dbReference>
<evidence type="ECO:0000256" key="10">
    <source>
        <dbReference type="ARBA" id="ARBA00022692"/>
    </source>
</evidence>
<dbReference type="GO" id="GO:0005576">
    <property type="term" value="C:extracellular region"/>
    <property type="evidence" value="ECO:0007669"/>
    <property type="project" value="UniProtKB-SubCell"/>
</dbReference>
<evidence type="ECO:0000256" key="2">
    <source>
        <dbReference type="ARBA" id="ARBA00004239"/>
    </source>
</evidence>
<proteinExistence type="predicted"/>
<keyword evidence="6" id="KW-1003">Cell membrane</keyword>
<feature type="region of interest" description="Disordered" evidence="25">
    <location>
        <begin position="319"/>
        <end position="358"/>
    </location>
</feature>
<dbReference type="GO" id="GO:0045211">
    <property type="term" value="C:postsynaptic membrane"/>
    <property type="evidence" value="ECO:0007669"/>
    <property type="project" value="UniProtKB-SubCell"/>
</dbReference>
<keyword evidence="12 26" id="KW-1133">Transmembrane helix</keyword>
<dbReference type="InterPro" id="IPR006644">
    <property type="entry name" value="Cadg"/>
</dbReference>
<dbReference type="PROSITE" id="PS51699">
    <property type="entry name" value="SEA_DG"/>
    <property type="match status" value="2"/>
</dbReference>
<evidence type="ECO:0000256" key="18">
    <source>
        <dbReference type="ARBA" id="ARBA00023257"/>
    </source>
</evidence>
<keyword evidence="26" id="KW-0472">Membrane</keyword>
<keyword evidence="10 26" id="KW-0812">Transmembrane</keyword>
<evidence type="ECO:0000256" key="22">
    <source>
        <dbReference type="ARBA" id="ARBA00030092"/>
    </source>
</evidence>
<dbReference type="InterPro" id="IPR008465">
    <property type="entry name" value="DAG1_C"/>
</dbReference>
<gene>
    <name evidence="28" type="ORF">B7P43_G13882</name>
</gene>
<dbReference type="Gene3D" id="2.60.40.10">
    <property type="entry name" value="Immunoglobulins"/>
    <property type="match status" value="3"/>
</dbReference>
<comment type="function">
    <text evidence="20">Transmembrane protein that plays important roles in connecting the extracellular matrix to the cytoskeleton. Acts as a cell adhesion receptor in both muscle and non-muscle tissues. Receptor for both DMD and UTRN and, through these interactions, scaffolds axin to the cytoskeleton. Also functions in cell adhesion-mediated signaling and implicated in cell polarity.</text>
</comment>
<dbReference type="FunCoup" id="A0A2J7Q9E3">
    <property type="interactions" value="25"/>
</dbReference>
<feature type="region of interest" description="Disordered" evidence="25">
    <location>
        <begin position="1080"/>
        <end position="1192"/>
    </location>
</feature>
<dbReference type="InterPro" id="IPR013783">
    <property type="entry name" value="Ig-like_fold"/>
</dbReference>
<comment type="subcellular location">
    <subcellularLocation>
        <location evidence="1">Cell membrane</location>
        <location evidence="1">Sarcolemma</location>
    </subcellularLocation>
    <subcellularLocation>
        <location evidence="4">Cell membrane</location>
        <topology evidence="4">Single-pass type I membrane protein</topology>
    </subcellularLocation>
    <subcellularLocation>
        <location evidence="3">Cytoplasm</location>
        <location evidence="3">Cytoskeleton</location>
    </subcellularLocation>
    <subcellularLocation>
        <location evidence="5">Nucleus</location>
        <location evidence="5">Nucleoplasm</location>
    </subcellularLocation>
    <subcellularLocation>
        <location evidence="24">Postsynaptic cell membrane</location>
    </subcellularLocation>
    <subcellularLocation>
        <location evidence="2">Secreted</location>
        <location evidence="2">Extracellular space</location>
    </subcellularLocation>
</comment>
<dbReference type="Proteomes" id="UP000235965">
    <property type="component" value="Unassembled WGS sequence"/>
</dbReference>
<dbReference type="CDD" id="cd11303">
    <property type="entry name" value="Dystroglycan_repeat"/>
    <property type="match status" value="1"/>
</dbReference>
<evidence type="ECO:0000256" key="20">
    <source>
        <dbReference type="ARBA" id="ARBA00024991"/>
    </source>
</evidence>
<dbReference type="InterPro" id="IPR041631">
    <property type="entry name" value="Alpha_DG1_N2"/>
</dbReference>